<feature type="chain" id="PRO_5005189007" evidence="2">
    <location>
        <begin position="27"/>
        <end position="260"/>
    </location>
</feature>
<keyword evidence="2" id="KW-0732">Signal</keyword>
<evidence type="ECO:0000313" key="3">
    <source>
        <dbReference type="EMBL" id="CEM17681.1"/>
    </source>
</evidence>
<name>A0A0G4FSK0_9ALVE</name>
<dbReference type="AlphaFoldDB" id="A0A0G4FSK0"/>
<dbReference type="EMBL" id="CDMZ01000602">
    <property type="protein sequence ID" value="CEM17681.1"/>
    <property type="molecule type" value="Genomic_DNA"/>
</dbReference>
<dbReference type="VEuPathDB" id="CryptoDB:Cvel_18558"/>
<evidence type="ECO:0000256" key="2">
    <source>
        <dbReference type="SAM" id="SignalP"/>
    </source>
</evidence>
<feature type="signal peptide" evidence="2">
    <location>
        <begin position="1"/>
        <end position="26"/>
    </location>
</feature>
<evidence type="ECO:0000256" key="1">
    <source>
        <dbReference type="SAM" id="MobiDB-lite"/>
    </source>
</evidence>
<gene>
    <name evidence="3" type="ORF">Cvel_18558</name>
</gene>
<reference evidence="3" key="1">
    <citation type="submission" date="2014-11" db="EMBL/GenBank/DDBJ databases">
        <authorList>
            <person name="Otto D Thomas"/>
            <person name="Naeem Raeece"/>
        </authorList>
    </citation>
    <scope>NUCLEOTIDE SEQUENCE</scope>
</reference>
<organism evidence="3">
    <name type="scientific">Chromera velia CCMP2878</name>
    <dbReference type="NCBI Taxonomy" id="1169474"/>
    <lineage>
        <taxon>Eukaryota</taxon>
        <taxon>Sar</taxon>
        <taxon>Alveolata</taxon>
        <taxon>Colpodellida</taxon>
        <taxon>Chromeraceae</taxon>
        <taxon>Chromera</taxon>
    </lineage>
</organism>
<protein>
    <submittedName>
        <fullName evidence="3">Uncharacterized protein</fullName>
    </submittedName>
</protein>
<sequence length="260" mass="28518">MRSLSLFVAVTTCMCLLASGLRVSEARDTKRNAMKSLDPNRKKFQIFLENRAVGTLYMDDLVRHLSSGESRIDIQSVGGTAAIEAALGVLQSVPSPRSPRVEGALDLLRLVVKETVKDSAEHTSGMRETGGRGESEGDKKKASPKAQGRGLFSSFLIDSEKRAEKASDPSSLRRLSYEEKKQLDDEGEALYWAAMRGDASQVTSSLNGDSWTNRDPRKINWESPRDNRVRGGGVTWVDLGWGEFVLSFEESSGGLLEGDM</sequence>
<proteinExistence type="predicted"/>
<feature type="compositionally biased region" description="Basic and acidic residues" evidence="1">
    <location>
        <begin position="118"/>
        <end position="141"/>
    </location>
</feature>
<accession>A0A0G4FSK0</accession>
<feature type="region of interest" description="Disordered" evidence="1">
    <location>
        <begin position="118"/>
        <end position="147"/>
    </location>
</feature>